<dbReference type="Proteomes" id="UP000324595">
    <property type="component" value="Unassembled WGS sequence"/>
</dbReference>
<gene>
    <name evidence="6" type="ORF">LX73_1581</name>
</gene>
<dbReference type="Gene3D" id="3.90.550.10">
    <property type="entry name" value="Spore Coat Polysaccharide Biosynthesis Protein SpsA, Chain A"/>
    <property type="match status" value="2"/>
</dbReference>
<evidence type="ECO:0000313" key="7">
    <source>
        <dbReference type="Proteomes" id="UP000324595"/>
    </source>
</evidence>
<dbReference type="SUPFAM" id="SSF48452">
    <property type="entry name" value="TPR-like"/>
    <property type="match status" value="1"/>
</dbReference>
<evidence type="ECO:0000313" key="6">
    <source>
        <dbReference type="EMBL" id="TYP93866.1"/>
    </source>
</evidence>
<accession>A0A5D3YLS1</accession>
<evidence type="ECO:0000256" key="3">
    <source>
        <dbReference type="ARBA" id="ARBA00022679"/>
    </source>
</evidence>
<dbReference type="InterPro" id="IPR029044">
    <property type="entry name" value="Nucleotide-diphossugar_trans"/>
</dbReference>
<evidence type="ECO:0000259" key="5">
    <source>
        <dbReference type="Pfam" id="PF00535"/>
    </source>
</evidence>
<dbReference type="PANTHER" id="PTHR43179:SF12">
    <property type="entry name" value="GALACTOFURANOSYLTRANSFERASE GLFT2"/>
    <property type="match status" value="1"/>
</dbReference>
<protein>
    <submittedName>
        <fullName evidence="6">Glycosyltransferase, GT2 family</fullName>
    </submittedName>
</protein>
<dbReference type="Gene3D" id="1.25.40.10">
    <property type="entry name" value="Tetratricopeptide repeat domain"/>
    <property type="match status" value="1"/>
</dbReference>
<sequence>MNLFMIEYIKYDKLQILLKTPYNKLYLLPFLVKKSFSPFHLQLVYFGKLTAQSGCTFMADKPLLSVAFVFQNQRDVIEPTLDTLYDISAFSFELFVIDDGSTDGTTDAITSLLDYYQHEHTFFFSHNQPSGRGNALNEVLLECNGSVFWAPETLQDINENLLARQLKKLNQSSYSALVQDTNLPTGHDQWLSFLQNSHWPQDSHFIWNLSTIASGNRFFNPYLQHYHSLELAARLGDSSFMESESWHTTNSFLESPNITVRDREEIIMTLLRQTDYRADSRESVTQVLEQLQEQDSSTGQKSFDNNLLSEAENMKKDGRFNAALELIEEVLQNHPNHQAASQLKIEVLEKKRRFVEASELKHEVSKSEEQKPRKTTEPTDTKKPKVSLIIPTTAYGKPALEHCLLSISEHCDTSPLELIVIDNASLDNTHDYLDELQEKQFLDCTVITHPKNVGFAASVNRGLEKANGKYACVLHNDVEFTDDAIAHLTKLMDNNPQYAVMGPSTNKTLNPDQAERNVDDDAPTLIRTEYLDSFCMMIRTDANLQMDEEFEMAFFEDIDFCFQARSDGHKVGLAPHINVKHHLGTTTFSLDLDTNSEQYWKNIAYFNEKWNIEVFSEEELKSLSTFDQLLALDELVNPLFPEEKIIEQFHRLFTDELKTEILKAEHDDDTICRLVHLFMVMEEREIMRRLEDQLDDVELSAALIFQLVRFYYERNIYSRCLHYLDRLKPQNNSLRADLYRLAINVDNKNLDDAIPKLKYLMDEAPSNPMVYKLAGDIHRFNNNQEEAQSFYKIAEQINPFEFANEKQDTFGFSL</sequence>
<dbReference type="SUPFAM" id="SSF53448">
    <property type="entry name" value="Nucleotide-diphospho-sugar transferases"/>
    <property type="match status" value="2"/>
</dbReference>
<dbReference type="OrthoDB" id="9771846at2"/>
<feature type="region of interest" description="Disordered" evidence="4">
    <location>
        <begin position="359"/>
        <end position="384"/>
    </location>
</feature>
<dbReference type="AlphaFoldDB" id="A0A5D3YLS1"/>
<comment type="caution">
    <text evidence="6">The sequence shown here is derived from an EMBL/GenBank/DDBJ whole genome shotgun (WGS) entry which is preliminary data.</text>
</comment>
<feature type="compositionally biased region" description="Basic and acidic residues" evidence="4">
    <location>
        <begin position="359"/>
        <end position="383"/>
    </location>
</feature>
<evidence type="ECO:0000256" key="2">
    <source>
        <dbReference type="ARBA" id="ARBA00022676"/>
    </source>
</evidence>
<feature type="domain" description="Glycosyltransferase 2-like" evidence="5">
    <location>
        <begin position="65"/>
        <end position="149"/>
    </location>
</feature>
<feature type="domain" description="Glycosyltransferase 2-like" evidence="5">
    <location>
        <begin position="387"/>
        <end position="515"/>
    </location>
</feature>
<organism evidence="6 7">
    <name type="scientific">Fodinibius salinus</name>
    <dbReference type="NCBI Taxonomy" id="860790"/>
    <lineage>
        <taxon>Bacteria</taxon>
        <taxon>Pseudomonadati</taxon>
        <taxon>Balneolota</taxon>
        <taxon>Balneolia</taxon>
        <taxon>Balneolales</taxon>
        <taxon>Balneolaceae</taxon>
        <taxon>Fodinibius</taxon>
    </lineage>
</organism>
<dbReference type="PANTHER" id="PTHR43179">
    <property type="entry name" value="RHAMNOSYLTRANSFERASE WBBL"/>
    <property type="match status" value="1"/>
</dbReference>
<dbReference type="InterPro" id="IPR001173">
    <property type="entry name" value="Glyco_trans_2-like"/>
</dbReference>
<keyword evidence="7" id="KW-1185">Reference proteome</keyword>
<dbReference type="InterPro" id="IPR011990">
    <property type="entry name" value="TPR-like_helical_dom_sf"/>
</dbReference>
<dbReference type="Pfam" id="PF00535">
    <property type="entry name" value="Glycos_transf_2"/>
    <property type="match status" value="2"/>
</dbReference>
<dbReference type="CDD" id="cd00761">
    <property type="entry name" value="Glyco_tranf_GTA_type"/>
    <property type="match status" value="1"/>
</dbReference>
<keyword evidence="3 6" id="KW-0808">Transferase</keyword>
<dbReference type="GO" id="GO:0016757">
    <property type="term" value="F:glycosyltransferase activity"/>
    <property type="evidence" value="ECO:0007669"/>
    <property type="project" value="UniProtKB-KW"/>
</dbReference>
<dbReference type="EMBL" id="VNHY01000002">
    <property type="protein sequence ID" value="TYP93866.1"/>
    <property type="molecule type" value="Genomic_DNA"/>
</dbReference>
<proteinExistence type="inferred from homology"/>
<name>A0A5D3YLS1_9BACT</name>
<evidence type="ECO:0000256" key="4">
    <source>
        <dbReference type="SAM" id="MobiDB-lite"/>
    </source>
</evidence>
<keyword evidence="2" id="KW-0328">Glycosyltransferase</keyword>
<comment type="similarity">
    <text evidence="1">Belongs to the glycosyltransferase 2 family.</text>
</comment>
<evidence type="ECO:0000256" key="1">
    <source>
        <dbReference type="ARBA" id="ARBA00006739"/>
    </source>
</evidence>
<reference evidence="6 7" key="1">
    <citation type="submission" date="2019-07" db="EMBL/GenBank/DDBJ databases">
        <title>Genomic Encyclopedia of Archaeal and Bacterial Type Strains, Phase II (KMG-II): from individual species to whole genera.</title>
        <authorList>
            <person name="Goeker M."/>
        </authorList>
    </citation>
    <scope>NUCLEOTIDE SEQUENCE [LARGE SCALE GENOMIC DNA]</scope>
    <source>
        <strain evidence="6 7">DSM 21935</strain>
    </source>
</reference>